<keyword evidence="2 5" id="KW-0812">Transmembrane</keyword>
<dbReference type="GO" id="GO:0016020">
    <property type="term" value="C:membrane"/>
    <property type="evidence" value="ECO:0007669"/>
    <property type="project" value="UniProtKB-SubCell"/>
</dbReference>
<dbReference type="RefSeq" id="WP_115433071.1">
    <property type="nucleotide sequence ID" value="NZ_CP031337.1"/>
</dbReference>
<evidence type="ECO:0000259" key="6">
    <source>
        <dbReference type="Pfam" id="PF06271"/>
    </source>
</evidence>
<dbReference type="KEGG" id="ccah:DWG20_06650"/>
<reference evidence="7 8" key="1">
    <citation type="submission" date="2018-07" db="EMBL/GenBank/DDBJ databases">
        <title>Crenobacter cavernae sp. nov., isolated from a karst cave.</title>
        <authorList>
            <person name="Zhu H."/>
        </authorList>
    </citation>
    <scope>NUCLEOTIDE SEQUENCE [LARGE SCALE GENOMIC DNA]</scope>
    <source>
        <strain evidence="7 8">K1W11S-77</strain>
    </source>
</reference>
<dbReference type="EMBL" id="CP031337">
    <property type="protein sequence ID" value="AXK39136.1"/>
    <property type="molecule type" value="Genomic_DNA"/>
</dbReference>
<comment type="subcellular location">
    <subcellularLocation>
        <location evidence="1">Membrane</location>
        <topology evidence="1">Multi-pass membrane protein</topology>
    </subcellularLocation>
</comment>
<dbReference type="InterPro" id="IPR010432">
    <property type="entry name" value="RDD"/>
</dbReference>
<feature type="domain" description="RDD" evidence="6">
    <location>
        <begin position="8"/>
        <end position="159"/>
    </location>
</feature>
<evidence type="ECO:0000256" key="3">
    <source>
        <dbReference type="ARBA" id="ARBA00022989"/>
    </source>
</evidence>
<dbReference type="OrthoDB" id="5298807at2"/>
<dbReference type="AlphaFoldDB" id="A0A345Y5D4"/>
<feature type="transmembrane region" description="Helical" evidence="5">
    <location>
        <begin position="101"/>
        <end position="120"/>
    </location>
</feature>
<protein>
    <submittedName>
        <fullName evidence="7">RDD family protein</fullName>
    </submittedName>
</protein>
<evidence type="ECO:0000313" key="8">
    <source>
        <dbReference type="Proteomes" id="UP000254537"/>
    </source>
</evidence>
<evidence type="ECO:0000256" key="4">
    <source>
        <dbReference type="ARBA" id="ARBA00023136"/>
    </source>
</evidence>
<accession>A0A345Y5D4</accession>
<keyword evidence="3 5" id="KW-1133">Transmembrane helix</keyword>
<evidence type="ECO:0000313" key="7">
    <source>
        <dbReference type="EMBL" id="AXK39136.1"/>
    </source>
</evidence>
<keyword evidence="4 5" id="KW-0472">Membrane</keyword>
<gene>
    <name evidence="7" type="ORF">DWG20_06650</name>
</gene>
<sequence length="171" mass="18919">MKNPLPGAGLARRLACLLYELLLVGALLLVASALITPLLNWLGPSLFATLLSQLYFAAVLFAYFGWCWVRGGQTVAMKTWRIRLVDRAGLTLSWRGAFRRYVFALGLYVGLPALSYLGLARSGGSVLQHVALALVWWLLPLLSAWLDPEKLFLHDRLAGTRLVEVPKKAKS</sequence>
<organism evidence="7 8">
    <name type="scientific">Crenobacter cavernae</name>
    <dbReference type="NCBI Taxonomy" id="2290923"/>
    <lineage>
        <taxon>Bacteria</taxon>
        <taxon>Pseudomonadati</taxon>
        <taxon>Pseudomonadota</taxon>
        <taxon>Betaproteobacteria</taxon>
        <taxon>Neisseriales</taxon>
        <taxon>Neisseriaceae</taxon>
        <taxon>Crenobacter</taxon>
    </lineage>
</organism>
<feature type="transmembrane region" description="Helical" evidence="5">
    <location>
        <begin position="126"/>
        <end position="146"/>
    </location>
</feature>
<evidence type="ECO:0000256" key="2">
    <source>
        <dbReference type="ARBA" id="ARBA00022692"/>
    </source>
</evidence>
<name>A0A345Y5D4_9NEIS</name>
<feature type="transmembrane region" description="Helical" evidence="5">
    <location>
        <begin position="21"/>
        <end position="39"/>
    </location>
</feature>
<dbReference type="Pfam" id="PF06271">
    <property type="entry name" value="RDD"/>
    <property type="match status" value="1"/>
</dbReference>
<proteinExistence type="predicted"/>
<evidence type="ECO:0000256" key="1">
    <source>
        <dbReference type="ARBA" id="ARBA00004141"/>
    </source>
</evidence>
<evidence type="ECO:0000256" key="5">
    <source>
        <dbReference type="SAM" id="Phobius"/>
    </source>
</evidence>
<dbReference type="Proteomes" id="UP000254537">
    <property type="component" value="Chromosome"/>
</dbReference>
<feature type="transmembrane region" description="Helical" evidence="5">
    <location>
        <begin position="45"/>
        <end position="69"/>
    </location>
</feature>